<dbReference type="Proteomes" id="UP000318405">
    <property type="component" value="Unassembled WGS sequence"/>
</dbReference>
<evidence type="ECO:0000256" key="1">
    <source>
        <dbReference type="ARBA" id="ARBA00006987"/>
    </source>
</evidence>
<evidence type="ECO:0000313" key="4">
    <source>
        <dbReference type="Proteomes" id="UP000318405"/>
    </source>
</evidence>
<gene>
    <name evidence="3" type="ORF">FOZ76_24270</name>
</gene>
<dbReference type="PANTHER" id="PTHR42928:SF5">
    <property type="entry name" value="BLR1237 PROTEIN"/>
    <property type="match status" value="1"/>
</dbReference>
<dbReference type="SUPFAM" id="SSF53850">
    <property type="entry name" value="Periplasmic binding protein-like II"/>
    <property type="match status" value="1"/>
</dbReference>
<keyword evidence="2" id="KW-0732">Signal</keyword>
<dbReference type="CDD" id="cd07012">
    <property type="entry name" value="PBP2_Bug_TTT"/>
    <property type="match status" value="1"/>
</dbReference>
<organism evidence="3 4">
    <name type="scientific">Verticiella sediminum</name>
    <dbReference type="NCBI Taxonomy" id="1247510"/>
    <lineage>
        <taxon>Bacteria</taxon>
        <taxon>Pseudomonadati</taxon>
        <taxon>Pseudomonadota</taxon>
        <taxon>Betaproteobacteria</taxon>
        <taxon>Burkholderiales</taxon>
        <taxon>Alcaligenaceae</taxon>
        <taxon>Verticiella</taxon>
    </lineage>
</organism>
<dbReference type="AlphaFoldDB" id="A0A556A7A1"/>
<dbReference type="RefSeq" id="WP_143950882.1">
    <property type="nucleotide sequence ID" value="NZ_BAABMB010000005.1"/>
</dbReference>
<evidence type="ECO:0000256" key="2">
    <source>
        <dbReference type="SAM" id="SignalP"/>
    </source>
</evidence>
<dbReference type="OrthoDB" id="8678477at2"/>
<evidence type="ECO:0000313" key="3">
    <source>
        <dbReference type="EMBL" id="TSH88766.1"/>
    </source>
</evidence>
<dbReference type="EMBL" id="VLTJ01000042">
    <property type="protein sequence ID" value="TSH88766.1"/>
    <property type="molecule type" value="Genomic_DNA"/>
</dbReference>
<dbReference type="Pfam" id="PF03401">
    <property type="entry name" value="TctC"/>
    <property type="match status" value="1"/>
</dbReference>
<feature type="chain" id="PRO_5022145876" evidence="2">
    <location>
        <begin position="24"/>
        <end position="322"/>
    </location>
</feature>
<comment type="similarity">
    <text evidence="1">Belongs to the UPF0065 (bug) family.</text>
</comment>
<protein>
    <submittedName>
        <fullName evidence="3">Tripartite tricarboxylate transporter substrate binding protein</fullName>
    </submittedName>
</protein>
<dbReference type="Gene3D" id="3.40.190.10">
    <property type="entry name" value="Periplasmic binding protein-like II"/>
    <property type="match status" value="1"/>
</dbReference>
<proteinExistence type="inferred from homology"/>
<dbReference type="Gene3D" id="3.40.190.150">
    <property type="entry name" value="Bordetella uptake gene, domain 1"/>
    <property type="match status" value="1"/>
</dbReference>
<feature type="signal peptide" evidence="2">
    <location>
        <begin position="1"/>
        <end position="23"/>
    </location>
</feature>
<name>A0A556A7A1_9BURK</name>
<accession>A0A556A7A1</accession>
<dbReference type="InterPro" id="IPR042100">
    <property type="entry name" value="Bug_dom1"/>
</dbReference>
<comment type="caution">
    <text evidence="3">The sequence shown here is derived from an EMBL/GenBank/DDBJ whole genome shotgun (WGS) entry which is preliminary data.</text>
</comment>
<keyword evidence="4" id="KW-1185">Reference proteome</keyword>
<reference evidence="3 4" key="1">
    <citation type="submission" date="2019-07" db="EMBL/GenBank/DDBJ databases">
        <title>Qingshengfaniella alkalisoli gen. nov., sp. nov., isolated from saline soil.</title>
        <authorList>
            <person name="Xu L."/>
            <person name="Huang X.-X."/>
            <person name="Sun J.-Q."/>
        </authorList>
    </citation>
    <scope>NUCLEOTIDE SEQUENCE [LARGE SCALE GENOMIC DNA]</scope>
    <source>
        <strain evidence="3 4">DSM 27279</strain>
    </source>
</reference>
<dbReference type="PANTHER" id="PTHR42928">
    <property type="entry name" value="TRICARBOXYLATE-BINDING PROTEIN"/>
    <property type="match status" value="1"/>
</dbReference>
<sequence length="322" mass="34373">MKLTGHPWCAALCLAFAAHAAAAADYPVKPLTIIVPFSGGSGSDATARYYAERMAPLLGQPIVVENRPGADGAIGMVAAKHAPADGYTLVQGGISPSVVNAVMMKAPGYDPLEDFVPVLGYGRNMNVLITRIDAPFATVSEAVAHGRSTGRPLNIGTFSTTLKLAAAWLGKGLGIDLQSIPYKGQTQAINDVIGGQLDLALVDLGGATPLLKGGQIKAIAVTGQERSPDFPQVPTVAESGVPDYVLYSWNAFFVRSETPADIRERLAQAVRTVMTDADTVEKFYRPKGTEGIPDDANEVRELQRREIERFRQVADELDLERQ</sequence>
<dbReference type="InterPro" id="IPR005064">
    <property type="entry name" value="BUG"/>
</dbReference>
<dbReference type="PIRSF" id="PIRSF017082">
    <property type="entry name" value="YflP"/>
    <property type="match status" value="1"/>
</dbReference>